<dbReference type="AlphaFoldDB" id="A0A1Y2HYT7"/>
<gene>
    <name evidence="2" type="ORF">BCR44DRAFT_1425622</name>
</gene>
<protein>
    <submittedName>
        <fullName evidence="2">Uncharacterized protein</fullName>
    </submittedName>
</protein>
<dbReference type="Proteomes" id="UP000193411">
    <property type="component" value="Unassembled WGS sequence"/>
</dbReference>
<evidence type="ECO:0000256" key="1">
    <source>
        <dbReference type="SAM" id="MobiDB-lite"/>
    </source>
</evidence>
<accession>A0A1Y2HYT7</accession>
<reference evidence="2 3" key="1">
    <citation type="submission" date="2016-07" db="EMBL/GenBank/DDBJ databases">
        <title>Pervasive Adenine N6-methylation of Active Genes in Fungi.</title>
        <authorList>
            <consortium name="DOE Joint Genome Institute"/>
            <person name="Mondo S.J."/>
            <person name="Dannebaum R.O."/>
            <person name="Kuo R.C."/>
            <person name="Labutti K."/>
            <person name="Haridas S."/>
            <person name="Kuo A."/>
            <person name="Salamov A."/>
            <person name="Ahrendt S.R."/>
            <person name="Lipzen A."/>
            <person name="Sullivan W."/>
            <person name="Andreopoulos W.B."/>
            <person name="Clum A."/>
            <person name="Lindquist E."/>
            <person name="Daum C."/>
            <person name="Ramamoorthy G.K."/>
            <person name="Gryganskyi A."/>
            <person name="Culley D."/>
            <person name="Magnuson J.K."/>
            <person name="James T.Y."/>
            <person name="O'Malley M.A."/>
            <person name="Stajich J.E."/>
            <person name="Spatafora J.W."/>
            <person name="Visel A."/>
            <person name="Grigoriev I.V."/>
        </authorList>
    </citation>
    <scope>NUCLEOTIDE SEQUENCE [LARGE SCALE GENOMIC DNA]</scope>
    <source>
        <strain evidence="2 3">PL171</strain>
    </source>
</reference>
<organism evidence="2 3">
    <name type="scientific">Catenaria anguillulae PL171</name>
    <dbReference type="NCBI Taxonomy" id="765915"/>
    <lineage>
        <taxon>Eukaryota</taxon>
        <taxon>Fungi</taxon>
        <taxon>Fungi incertae sedis</taxon>
        <taxon>Blastocladiomycota</taxon>
        <taxon>Blastocladiomycetes</taxon>
        <taxon>Blastocladiales</taxon>
        <taxon>Catenariaceae</taxon>
        <taxon>Catenaria</taxon>
    </lineage>
</organism>
<dbReference type="EMBL" id="MCFL01000004">
    <property type="protein sequence ID" value="ORZ39777.1"/>
    <property type="molecule type" value="Genomic_DNA"/>
</dbReference>
<evidence type="ECO:0000313" key="3">
    <source>
        <dbReference type="Proteomes" id="UP000193411"/>
    </source>
</evidence>
<feature type="compositionally biased region" description="Polar residues" evidence="1">
    <location>
        <begin position="1"/>
        <end position="17"/>
    </location>
</feature>
<evidence type="ECO:0000313" key="2">
    <source>
        <dbReference type="EMBL" id="ORZ39777.1"/>
    </source>
</evidence>
<feature type="region of interest" description="Disordered" evidence="1">
    <location>
        <begin position="1"/>
        <end position="51"/>
    </location>
</feature>
<proteinExistence type="predicted"/>
<sequence>MIAIQMSQSLSNGSTRTCWPWSAQEFARAPPTTNGSSNTSPATDAPTTRAA</sequence>
<name>A0A1Y2HYT7_9FUNG</name>
<feature type="compositionally biased region" description="Polar residues" evidence="1">
    <location>
        <begin position="31"/>
        <end position="51"/>
    </location>
</feature>
<comment type="caution">
    <text evidence="2">The sequence shown here is derived from an EMBL/GenBank/DDBJ whole genome shotgun (WGS) entry which is preliminary data.</text>
</comment>
<keyword evidence="3" id="KW-1185">Reference proteome</keyword>